<protein>
    <submittedName>
        <fullName evidence="1">rRNA-processing protein bfr2</fullName>
    </submittedName>
</protein>
<reference evidence="1" key="1">
    <citation type="submission" date="2022-04" db="EMBL/GenBank/DDBJ databases">
        <title>Genome of the entomopathogenic fungus Entomophthora muscae.</title>
        <authorList>
            <person name="Elya C."/>
            <person name="Lovett B.R."/>
            <person name="Lee E."/>
            <person name="Macias A.M."/>
            <person name="Hajek A.E."/>
            <person name="De Bivort B.L."/>
            <person name="Kasson M.T."/>
            <person name="De Fine Licht H.H."/>
            <person name="Stajich J.E."/>
        </authorList>
    </citation>
    <scope>NUCLEOTIDE SEQUENCE</scope>
    <source>
        <strain evidence="1">Berkeley</strain>
    </source>
</reference>
<gene>
    <name evidence="1" type="primary">BFR2_4</name>
    <name evidence="1" type="ORF">DSO57_1034969</name>
</gene>
<proteinExistence type="predicted"/>
<name>A0ACC2SNT4_9FUNG</name>
<sequence length="482" mass="54080">MAKKGKSKGSAIPKPLAERLKGILETPAPDFDPEENLFETGPADDDSESDNSDDSEAAREHYLQVGESKMRKQQSLQIADDPKYRGVRVSRSALYQNSDAEEPIDESDDEDALETNAAEASASTSEDSEVNSSDEESDFNGALSHTVDNDDAELAAELQQAEEEEKALLASLTQKATSDAVKGQHVKNQLSLWETTLDLNIRFHKLATLANPLPQKPIEGISEEEASENAQLVASVSKQLTKLIGSALEFRKALWPADNPELGAYPELTKRPREEQVDVDELWKQISSVSESYKPYCHATIEKWSNRVRMTEGISGPGKKFKALDQSTLHQIQATLADSSRLVRRSQLKRTAFNLIGKEEDSKTEDNYDTEIYDDTDFYQQLLREFIDSRMVDNDSQSEMGGMRWAALKQDKQRKNKVVDTKASKGRKLRYHVHESLQSFMAPVDVQQWHSEMVDELYASLFQRQTQAAKSDIPNDGLRIFG</sequence>
<organism evidence="1 2">
    <name type="scientific">Entomophthora muscae</name>
    <dbReference type="NCBI Taxonomy" id="34485"/>
    <lineage>
        <taxon>Eukaryota</taxon>
        <taxon>Fungi</taxon>
        <taxon>Fungi incertae sedis</taxon>
        <taxon>Zoopagomycota</taxon>
        <taxon>Entomophthoromycotina</taxon>
        <taxon>Entomophthoromycetes</taxon>
        <taxon>Entomophthorales</taxon>
        <taxon>Entomophthoraceae</taxon>
        <taxon>Entomophthora</taxon>
    </lineage>
</organism>
<keyword evidence="2" id="KW-1185">Reference proteome</keyword>
<evidence type="ECO:0000313" key="1">
    <source>
        <dbReference type="EMBL" id="KAJ9064000.1"/>
    </source>
</evidence>
<evidence type="ECO:0000313" key="2">
    <source>
        <dbReference type="Proteomes" id="UP001165960"/>
    </source>
</evidence>
<dbReference type="Proteomes" id="UP001165960">
    <property type="component" value="Unassembled WGS sequence"/>
</dbReference>
<comment type="caution">
    <text evidence="1">The sequence shown here is derived from an EMBL/GenBank/DDBJ whole genome shotgun (WGS) entry which is preliminary data.</text>
</comment>
<dbReference type="EMBL" id="QTSX02004560">
    <property type="protein sequence ID" value="KAJ9064000.1"/>
    <property type="molecule type" value="Genomic_DNA"/>
</dbReference>
<accession>A0ACC2SNT4</accession>